<dbReference type="PANTHER" id="PTHR30040">
    <property type="entry name" value="THIAMINE BIOSYNTHESIS LIPOPROTEIN APBE"/>
    <property type="match status" value="1"/>
</dbReference>
<keyword evidence="5 10" id="KW-0479">Metal-binding</keyword>
<evidence type="ECO:0000256" key="2">
    <source>
        <dbReference type="ARBA" id="ARBA00016337"/>
    </source>
</evidence>
<reference evidence="13" key="1">
    <citation type="submission" date="2020-10" db="EMBL/GenBank/DDBJ databases">
        <authorList>
            <person name="Gilroy R."/>
        </authorList>
    </citation>
    <scope>NUCLEOTIDE SEQUENCE</scope>
    <source>
        <strain evidence="13">17073</strain>
    </source>
</reference>
<reference evidence="13" key="2">
    <citation type="journal article" date="2021" name="PeerJ">
        <title>Extensive microbial diversity within the chicken gut microbiome revealed by metagenomics and culture.</title>
        <authorList>
            <person name="Gilroy R."/>
            <person name="Ravi A."/>
            <person name="Getino M."/>
            <person name="Pursley I."/>
            <person name="Horton D.L."/>
            <person name="Alikhan N.F."/>
            <person name="Baker D."/>
            <person name="Gharbi K."/>
            <person name="Hall N."/>
            <person name="Watson M."/>
            <person name="Adriaenssens E.M."/>
            <person name="Foster-Nyarko E."/>
            <person name="Jarju S."/>
            <person name="Secka A."/>
            <person name="Antonio M."/>
            <person name="Oren A."/>
            <person name="Chaudhuri R.R."/>
            <person name="La Ragione R."/>
            <person name="Hildebrand F."/>
            <person name="Pallen M.J."/>
        </authorList>
    </citation>
    <scope>NUCLEOTIDE SEQUENCE</scope>
    <source>
        <strain evidence="13">17073</strain>
    </source>
</reference>
<evidence type="ECO:0000256" key="11">
    <source>
        <dbReference type="PIRSR" id="PIRSR006268-2"/>
    </source>
</evidence>
<dbReference type="Proteomes" id="UP000824076">
    <property type="component" value="Unassembled WGS sequence"/>
</dbReference>
<dbReference type="Pfam" id="PF02424">
    <property type="entry name" value="ApbE"/>
    <property type="match status" value="1"/>
</dbReference>
<evidence type="ECO:0000256" key="10">
    <source>
        <dbReference type="PIRNR" id="PIRNR006268"/>
    </source>
</evidence>
<dbReference type="EC" id="2.7.1.180" evidence="1 10"/>
<feature type="binding site" evidence="11">
    <location>
        <position position="296"/>
    </location>
    <ligand>
        <name>Mg(2+)</name>
        <dbReference type="ChEBI" id="CHEBI:18420"/>
    </ligand>
</feature>
<evidence type="ECO:0000256" key="6">
    <source>
        <dbReference type="ARBA" id="ARBA00022827"/>
    </source>
</evidence>
<organism evidence="13 14">
    <name type="scientific">Candidatus Limisoma intestinavium</name>
    <dbReference type="NCBI Taxonomy" id="2840856"/>
    <lineage>
        <taxon>Bacteria</taxon>
        <taxon>Pseudomonadati</taxon>
        <taxon>Bacteroidota</taxon>
        <taxon>Bacteroidia</taxon>
        <taxon>Bacteroidales</taxon>
        <taxon>Candidatus Limisoma</taxon>
    </lineage>
</organism>
<proteinExistence type="inferred from homology"/>
<evidence type="ECO:0000256" key="1">
    <source>
        <dbReference type="ARBA" id="ARBA00011955"/>
    </source>
</evidence>
<comment type="catalytic activity">
    <reaction evidence="9 10">
        <text>L-threonyl-[protein] + FAD = FMN-L-threonyl-[protein] + AMP + H(+)</text>
        <dbReference type="Rhea" id="RHEA:36847"/>
        <dbReference type="Rhea" id="RHEA-COMP:11060"/>
        <dbReference type="Rhea" id="RHEA-COMP:11061"/>
        <dbReference type="ChEBI" id="CHEBI:15378"/>
        <dbReference type="ChEBI" id="CHEBI:30013"/>
        <dbReference type="ChEBI" id="CHEBI:57692"/>
        <dbReference type="ChEBI" id="CHEBI:74257"/>
        <dbReference type="ChEBI" id="CHEBI:456215"/>
        <dbReference type="EC" id="2.7.1.180"/>
    </reaction>
</comment>
<name>A0A9D1IMP3_9BACT</name>
<keyword evidence="12" id="KW-1133">Transmembrane helix</keyword>
<keyword evidence="4 10" id="KW-0808">Transferase</keyword>
<dbReference type="InterPro" id="IPR024932">
    <property type="entry name" value="ApbE"/>
</dbReference>
<dbReference type="GO" id="GO:0016740">
    <property type="term" value="F:transferase activity"/>
    <property type="evidence" value="ECO:0007669"/>
    <property type="project" value="UniProtKB-UniRule"/>
</dbReference>
<dbReference type="InterPro" id="IPR003374">
    <property type="entry name" value="ApbE-like_sf"/>
</dbReference>
<comment type="caution">
    <text evidence="13">The sequence shown here is derived from an EMBL/GenBank/DDBJ whole genome shotgun (WGS) entry which is preliminary data.</text>
</comment>
<keyword evidence="12" id="KW-0812">Transmembrane</keyword>
<evidence type="ECO:0000313" key="13">
    <source>
        <dbReference type="EMBL" id="HIU38624.1"/>
    </source>
</evidence>
<feature type="binding site" evidence="11">
    <location>
        <position position="292"/>
    </location>
    <ligand>
        <name>Mg(2+)</name>
        <dbReference type="ChEBI" id="CHEBI:18420"/>
    </ligand>
</feature>
<feature type="transmembrane region" description="Helical" evidence="12">
    <location>
        <begin position="12"/>
        <end position="28"/>
    </location>
</feature>
<dbReference type="AlphaFoldDB" id="A0A9D1IMP3"/>
<evidence type="ECO:0000256" key="8">
    <source>
        <dbReference type="ARBA" id="ARBA00031306"/>
    </source>
</evidence>
<evidence type="ECO:0000256" key="9">
    <source>
        <dbReference type="ARBA" id="ARBA00048540"/>
    </source>
</evidence>
<sequence length="346" mass="37866">MNDFKHKRKRAIILAAIGVVGIILVFTFKPDRTKFFRQNGIVWSTEYNIVYAADRDLSDSITATFRKVELSVSPFNKASRITAINNNETDQADSYLTTLYAASKKIAEETDGAFDPTVSPLINAWGFGYKNETQLPDSAAVDSLLRFVGIGKTRIDGSRIVKSDSRTTFNFSAIAKGFGCDEIGRMLERNGVTNYMIEIGGEITASGCNPKGGKWRISIDKPIAGTDSVVHNSAEIFAATDCGIATSGNYRNFKTDSAGHRYAHIIDPATGFPARSDILSATVIAPDCMTADAYATAFMVLGLEKSKVLLSRHPELAVMFIITEGDGQFGYWSNNAFDKLKITDRQ</sequence>
<dbReference type="Gene3D" id="3.10.520.10">
    <property type="entry name" value="ApbE-like domains"/>
    <property type="match status" value="1"/>
</dbReference>
<feature type="binding site" evidence="11">
    <location>
        <position position="173"/>
    </location>
    <ligand>
        <name>Mg(2+)</name>
        <dbReference type="ChEBI" id="CHEBI:18420"/>
    </ligand>
</feature>
<evidence type="ECO:0000256" key="12">
    <source>
        <dbReference type="SAM" id="Phobius"/>
    </source>
</evidence>
<keyword evidence="3 10" id="KW-0285">Flavoprotein</keyword>
<dbReference type="GO" id="GO:0046872">
    <property type="term" value="F:metal ion binding"/>
    <property type="evidence" value="ECO:0007669"/>
    <property type="project" value="UniProtKB-UniRule"/>
</dbReference>
<evidence type="ECO:0000313" key="14">
    <source>
        <dbReference type="Proteomes" id="UP000824076"/>
    </source>
</evidence>
<evidence type="ECO:0000256" key="4">
    <source>
        <dbReference type="ARBA" id="ARBA00022679"/>
    </source>
</evidence>
<keyword evidence="12" id="KW-0472">Membrane</keyword>
<keyword evidence="6 10" id="KW-0274">FAD</keyword>
<protein>
    <recommendedName>
        <fullName evidence="2 10">FAD:protein FMN transferase</fullName>
        <ecNumber evidence="1 10">2.7.1.180</ecNumber>
    </recommendedName>
    <alternativeName>
        <fullName evidence="8 10">Flavin transferase</fullName>
    </alternativeName>
</protein>
<accession>A0A9D1IMP3</accession>
<comment type="similarity">
    <text evidence="10">Belongs to the ApbE family.</text>
</comment>
<gene>
    <name evidence="13" type="ORF">IAD18_03030</name>
</gene>
<dbReference type="SUPFAM" id="SSF143631">
    <property type="entry name" value="ApbE-like"/>
    <property type="match status" value="1"/>
</dbReference>
<comment type="cofactor">
    <cofactor evidence="11">
        <name>Mg(2+)</name>
        <dbReference type="ChEBI" id="CHEBI:18420"/>
    </cofactor>
    <cofactor evidence="11">
        <name>Mn(2+)</name>
        <dbReference type="ChEBI" id="CHEBI:29035"/>
    </cofactor>
    <text evidence="11">Magnesium. Can also use manganese.</text>
</comment>
<evidence type="ECO:0000256" key="7">
    <source>
        <dbReference type="ARBA" id="ARBA00022842"/>
    </source>
</evidence>
<dbReference type="PIRSF" id="PIRSF006268">
    <property type="entry name" value="ApbE"/>
    <property type="match status" value="1"/>
</dbReference>
<evidence type="ECO:0000256" key="5">
    <source>
        <dbReference type="ARBA" id="ARBA00022723"/>
    </source>
</evidence>
<evidence type="ECO:0000256" key="3">
    <source>
        <dbReference type="ARBA" id="ARBA00022630"/>
    </source>
</evidence>
<dbReference type="EMBL" id="DVMS01000088">
    <property type="protein sequence ID" value="HIU38624.1"/>
    <property type="molecule type" value="Genomic_DNA"/>
</dbReference>
<dbReference type="PANTHER" id="PTHR30040:SF2">
    <property type="entry name" value="FAD:PROTEIN FMN TRANSFERASE"/>
    <property type="match status" value="1"/>
</dbReference>
<keyword evidence="7 10" id="KW-0460">Magnesium</keyword>